<accession>A0A4R6VUE0</accession>
<protein>
    <submittedName>
        <fullName evidence="2">FR47-like protein</fullName>
    </submittedName>
</protein>
<dbReference type="Gene3D" id="3.40.630.30">
    <property type="match status" value="1"/>
</dbReference>
<gene>
    <name evidence="2" type="ORF">ATL17_0307</name>
</gene>
<dbReference type="GO" id="GO:0016747">
    <property type="term" value="F:acyltransferase activity, transferring groups other than amino-acyl groups"/>
    <property type="evidence" value="ECO:0007669"/>
    <property type="project" value="InterPro"/>
</dbReference>
<evidence type="ECO:0000259" key="1">
    <source>
        <dbReference type="PROSITE" id="PS51186"/>
    </source>
</evidence>
<feature type="domain" description="N-acetyltransferase" evidence="1">
    <location>
        <begin position="125"/>
        <end position="272"/>
    </location>
</feature>
<comment type="caution">
    <text evidence="2">The sequence shown here is derived from an EMBL/GenBank/DDBJ whole genome shotgun (WGS) entry which is preliminary data.</text>
</comment>
<name>A0A4R6VUE0_9HYPH</name>
<proteinExistence type="predicted"/>
<dbReference type="PROSITE" id="PS51186">
    <property type="entry name" value="GNAT"/>
    <property type="match status" value="1"/>
</dbReference>
<dbReference type="InterPro" id="IPR016181">
    <property type="entry name" value="Acyl_CoA_acyltransferase"/>
</dbReference>
<dbReference type="AlphaFoldDB" id="A0A4R6VUE0"/>
<organism evidence="2 3">
    <name type="scientific">Maritalea mobilis</name>
    <dbReference type="NCBI Taxonomy" id="483324"/>
    <lineage>
        <taxon>Bacteria</taxon>
        <taxon>Pseudomonadati</taxon>
        <taxon>Pseudomonadota</taxon>
        <taxon>Alphaproteobacteria</taxon>
        <taxon>Hyphomicrobiales</taxon>
        <taxon>Devosiaceae</taxon>
        <taxon>Maritalea</taxon>
    </lineage>
</organism>
<dbReference type="OrthoDB" id="1821130at2"/>
<dbReference type="Proteomes" id="UP000295391">
    <property type="component" value="Unassembled WGS sequence"/>
</dbReference>
<dbReference type="Pfam" id="PF00583">
    <property type="entry name" value="Acetyltransf_1"/>
    <property type="match status" value="1"/>
</dbReference>
<keyword evidence="3" id="KW-1185">Reference proteome</keyword>
<dbReference type="EMBL" id="SNYR01000001">
    <property type="protein sequence ID" value="TDQ66314.1"/>
    <property type="molecule type" value="Genomic_DNA"/>
</dbReference>
<sequence length="272" mass="31158">MILASPMAYIHSNILSSDLHLLPDNMVRCVAPFGGFVRSPDDPDFHWGNFGIVCSDNFLSLDSILEHYCAFMADEIRHLALIWDCDVDLDAEDYQRWQRTGVEFDFSNGFLLRDQSNLDARQVDGEIRAIVNHSDWQKVLELQIEMLGSDVSSNDISVIKRRLIHLQSLCMQDHGKWFGVFKSGKLVADLGIFLCGDVARFQHVETRDNHRGHGYCRALICAAMNWVMTQSSSYQIWIEAEENSDAAMIYQRFGFQKQERLLAAFHADISQF</sequence>
<evidence type="ECO:0000313" key="3">
    <source>
        <dbReference type="Proteomes" id="UP000295391"/>
    </source>
</evidence>
<dbReference type="SUPFAM" id="SSF55729">
    <property type="entry name" value="Acyl-CoA N-acyltransferases (Nat)"/>
    <property type="match status" value="1"/>
</dbReference>
<reference evidence="2 3" key="1">
    <citation type="submission" date="2019-03" db="EMBL/GenBank/DDBJ databases">
        <title>Genomic Encyclopedia of Type Strains, Phase III (KMG-III): the genomes of soil and plant-associated and newly described type strains.</title>
        <authorList>
            <person name="Whitman W."/>
        </authorList>
    </citation>
    <scope>NUCLEOTIDE SEQUENCE [LARGE SCALE GENOMIC DNA]</scope>
    <source>
        <strain evidence="2 3">CGMCC 1.7002</strain>
    </source>
</reference>
<evidence type="ECO:0000313" key="2">
    <source>
        <dbReference type="EMBL" id="TDQ66314.1"/>
    </source>
</evidence>
<dbReference type="InterPro" id="IPR000182">
    <property type="entry name" value="GNAT_dom"/>
</dbReference>